<keyword evidence="2" id="KW-1185">Reference proteome</keyword>
<dbReference type="OrthoDB" id="4347at2759"/>
<dbReference type="Proteomes" id="UP000243052">
    <property type="component" value="Chromosome ii"/>
</dbReference>
<dbReference type="EMBL" id="CP014242">
    <property type="protein sequence ID" value="AMD19044.1"/>
    <property type="molecule type" value="Genomic_DNA"/>
</dbReference>
<evidence type="ECO:0000313" key="2">
    <source>
        <dbReference type="Proteomes" id="UP000243052"/>
    </source>
</evidence>
<evidence type="ECO:0000313" key="1">
    <source>
        <dbReference type="EMBL" id="AMD19044.1"/>
    </source>
</evidence>
<dbReference type="AlphaFoldDB" id="A0A109UWY8"/>
<dbReference type="GO" id="GO:0005737">
    <property type="term" value="C:cytoplasm"/>
    <property type="evidence" value="ECO:0007669"/>
    <property type="project" value="TreeGrafter"/>
</dbReference>
<reference evidence="1 2" key="1">
    <citation type="submission" date="2016-01" db="EMBL/GenBank/DDBJ databases">
        <title>Genome sequence of the yeast Holleya sinecauda.</title>
        <authorList>
            <person name="Dietrich F.S."/>
        </authorList>
    </citation>
    <scope>NUCLEOTIDE SEQUENCE [LARGE SCALE GENOMIC DNA]</scope>
    <source>
        <strain evidence="1 2">ATCC 58844</strain>
    </source>
</reference>
<proteinExistence type="predicted"/>
<dbReference type="InterPro" id="IPR055323">
    <property type="entry name" value="C57A10.07/YOR238W"/>
</dbReference>
<accession>A0A109UWY8</accession>
<organism evidence="1 2">
    <name type="scientific">Eremothecium sinecaudum</name>
    <dbReference type="NCBI Taxonomy" id="45286"/>
    <lineage>
        <taxon>Eukaryota</taxon>
        <taxon>Fungi</taxon>
        <taxon>Dikarya</taxon>
        <taxon>Ascomycota</taxon>
        <taxon>Saccharomycotina</taxon>
        <taxon>Saccharomycetes</taxon>
        <taxon>Saccharomycetales</taxon>
        <taxon>Saccharomycetaceae</taxon>
        <taxon>Eremothecium</taxon>
    </lineage>
</organism>
<dbReference type="PANTHER" id="PTHR28110">
    <property type="entry name" value="TRANSMEMBRANE PROTEIN"/>
    <property type="match status" value="1"/>
</dbReference>
<name>A0A109UWY8_9SACH</name>
<protein>
    <submittedName>
        <fullName evidence="1">HBR143Cp</fullName>
    </submittedName>
</protein>
<gene>
    <name evidence="1" type="ORF">AW171_hschr2853</name>
</gene>
<dbReference type="RefSeq" id="XP_017986040.1">
    <property type="nucleotide sequence ID" value="XM_018130551.1"/>
</dbReference>
<sequence>MSEVRKSRLILVPCHSIWKESYPKCQAANLGQLPEHWYLAPFQLEGNDHIAFIKHAVFGIRELVNDLVSGILIFSGSQTKKEAGPISEACSYYSMAQKLLTWIELGKTVPDQLKDDIEIIPNCKAIINTLQDKYRITVAELFEKHISTEVFALDSFDNLLYSIGRFHELTSYYPVGITIVGFGFKKERFLNYHAKAIDFPSERIKYISKEPIPDYSDPKAIEGYFTTLKELEKKNALCLFASDWYGTRDTLALKKNSRNPFKKNHRYSLPLHHLQNEDFKIIDDQQYYNQFISGKMPWSVS</sequence>
<dbReference type="PANTHER" id="PTHR28110:SF1">
    <property type="entry name" value="TRANSMEMBRANE PROTEIN"/>
    <property type="match status" value="1"/>
</dbReference>
<dbReference type="GeneID" id="28722498"/>